<dbReference type="PANTHER" id="PTHR10404">
    <property type="entry name" value="N-ACETYLATED-ALPHA-LINKED ACIDIC DIPEPTIDASE"/>
    <property type="match status" value="1"/>
</dbReference>
<evidence type="ECO:0000259" key="4">
    <source>
        <dbReference type="Pfam" id="PF02225"/>
    </source>
</evidence>
<dbReference type="Proteomes" id="UP001218218">
    <property type="component" value="Unassembled WGS sequence"/>
</dbReference>
<evidence type="ECO:0000259" key="6">
    <source>
        <dbReference type="Pfam" id="PF04389"/>
    </source>
</evidence>
<evidence type="ECO:0000256" key="3">
    <source>
        <dbReference type="SAM" id="Phobius"/>
    </source>
</evidence>
<name>A0AAD7F4I5_9AGAR</name>
<dbReference type="InterPro" id="IPR039373">
    <property type="entry name" value="Peptidase_M28B"/>
</dbReference>
<dbReference type="Pfam" id="PF04389">
    <property type="entry name" value="Peptidase_M28"/>
    <property type="match status" value="1"/>
</dbReference>
<dbReference type="InterPro" id="IPR007484">
    <property type="entry name" value="Peptidase_M28"/>
</dbReference>
<dbReference type="Gene3D" id="3.50.30.30">
    <property type="match status" value="1"/>
</dbReference>
<dbReference type="Gene3D" id="1.20.930.40">
    <property type="entry name" value="Transferrin receptor-like, dimerisation domain"/>
    <property type="match status" value="1"/>
</dbReference>
<evidence type="ECO:0000256" key="1">
    <source>
        <dbReference type="ARBA" id="ARBA00005634"/>
    </source>
</evidence>
<keyword evidence="3" id="KW-0472">Membrane</keyword>
<evidence type="ECO:0000256" key="2">
    <source>
        <dbReference type="SAM" id="MobiDB-lite"/>
    </source>
</evidence>
<dbReference type="CDD" id="cd08022">
    <property type="entry name" value="M28_PSMA_like"/>
    <property type="match status" value="1"/>
</dbReference>
<keyword evidence="3" id="KW-0812">Transmembrane</keyword>
<organism evidence="7 8">
    <name type="scientific">Mycena albidolilacea</name>
    <dbReference type="NCBI Taxonomy" id="1033008"/>
    <lineage>
        <taxon>Eukaryota</taxon>
        <taxon>Fungi</taxon>
        <taxon>Dikarya</taxon>
        <taxon>Basidiomycota</taxon>
        <taxon>Agaricomycotina</taxon>
        <taxon>Agaricomycetes</taxon>
        <taxon>Agaricomycetidae</taxon>
        <taxon>Agaricales</taxon>
        <taxon>Marasmiineae</taxon>
        <taxon>Mycenaceae</taxon>
        <taxon>Mycena</taxon>
    </lineage>
</organism>
<dbReference type="SUPFAM" id="SSF52025">
    <property type="entry name" value="PA domain"/>
    <property type="match status" value="1"/>
</dbReference>
<accession>A0AAD7F4I5</accession>
<dbReference type="FunFam" id="3.40.630.10:FF:000101">
    <property type="entry name" value="N-acetylated alpha-linked acidic dipeptidase like 1"/>
    <property type="match status" value="1"/>
</dbReference>
<evidence type="ECO:0008006" key="9">
    <source>
        <dbReference type="Google" id="ProtNLM"/>
    </source>
</evidence>
<dbReference type="EMBL" id="JARIHO010000001">
    <property type="protein sequence ID" value="KAJ7368587.1"/>
    <property type="molecule type" value="Genomic_DNA"/>
</dbReference>
<feature type="region of interest" description="Disordered" evidence="2">
    <location>
        <begin position="1"/>
        <end position="26"/>
    </location>
</feature>
<dbReference type="InterPro" id="IPR007365">
    <property type="entry name" value="TFR-like_dimer_dom"/>
</dbReference>
<feature type="domain" description="Peptidase M28" evidence="6">
    <location>
        <begin position="394"/>
        <end position="523"/>
    </location>
</feature>
<keyword evidence="8" id="KW-1185">Reference proteome</keyword>
<dbReference type="GO" id="GO:0004180">
    <property type="term" value="F:carboxypeptidase activity"/>
    <property type="evidence" value="ECO:0007669"/>
    <property type="project" value="TreeGrafter"/>
</dbReference>
<feature type="transmembrane region" description="Helical" evidence="3">
    <location>
        <begin position="35"/>
        <end position="54"/>
    </location>
</feature>
<evidence type="ECO:0000259" key="5">
    <source>
        <dbReference type="Pfam" id="PF04253"/>
    </source>
</evidence>
<evidence type="ECO:0000313" key="7">
    <source>
        <dbReference type="EMBL" id="KAJ7368587.1"/>
    </source>
</evidence>
<reference evidence="7" key="1">
    <citation type="submission" date="2023-03" db="EMBL/GenBank/DDBJ databases">
        <title>Massive genome expansion in bonnet fungi (Mycena s.s.) driven by repeated elements and novel gene families across ecological guilds.</title>
        <authorList>
            <consortium name="Lawrence Berkeley National Laboratory"/>
            <person name="Harder C.B."/>
            <person name="Miyauchi S."/>
            <person name="Viragh M."/>
            <person name="Kuo A."/>
            <person name="Thoen E."/>
            <person name="Andreopoulos B."/>
            <person name="Lu D."/>
            <person name="Skrede I."/>
            <person name="Drula E."/>
            <person name="Henrissat B."/>
            <person name="Morin E."/>
            <person name="Kohler A."/>
            <person name="Barry K."/>
            <person name="LaButti K."/>
            <person name="Morin E."/>
            <person name="Salamov A."/>
            <person name="Lipzen A."/>
            <person name="Mereny Z."/>
            <person name="Hegedus B."/>
            <person name="Baldrian P."/>
            <person name="Stursova M."/>
            <person name="Weitz H."/>
            <person name="Taylor A."/>
            <person name="Grigoriev I.V."/>
            <person name="Nagy L.G."/>
            <person name="Martin F."/>
            <person name="Kauserud H."/>
        </authorList>
    </citation>
    <scope>NUCLEOTIDE SEQUENCE</scope>
    <source>
        <strain evidence="7">CBHHK002</strain>
    </source>
</reference>
<dbReference type="SUPFAM" id="SSF47672">
    <property type="entry name" value="Transferrin receptor-like dimerisation domain"/>
    <property type="match status" value="1"/>
</dbReference>
<dbReference type="Pfam" id="PF04253">
    <property type="entry name" value="TFR_dimer"/>
    <property type="match status" value="1"/>
</dbReference>
<gene>
    <name evidence="7" type="ORF">DFH08DRAFT_831761</name>
</gene>
<dbReference type="PANTHER" id="PTHR10404:SF46">
    <property type="entry name" value="VACUOLAR PROTEIN SORTING-ASSOCIATED PROTEIN 70"/>
    <property type="match status" value="1"/>
</dbReference>
<dbReference type="Pfam" id="PF02225">
    <property type="entry name" value="PA"/>
    <property type="match status" value="1"/>
</dbReference>
<feature type="domain" description="PA" evidence="4">
    <location>
        <begin position="232"/>
        <end position="306"/>
    </location>
</feature>
<dbReference type="AlphaFoldDB" id="A0AAD7F4I5"/>
<comment type="similarity">
    <text evidence="1">Belongs to the peptidase M28 family. M28B subfamily.</text>
</comment>
<dbReference type="InterPro" id="IPR046450">
    <property type="entry name" value="PA_dom_sf"/>
</dbReference>
<dbReference type="InterPro" id="IPR003137">
    <property type="entry name" value="PA_domain"/>
</dbReference>
<dbReference type="Gene3D" id="3.40.630.10">
    <property type="entry name" value="Zn peptidases"/>
    <property type="match status" value="1"/>
</dbReference>
<sequence length="885" mass="97113">MATTEKKSPSSGTYIPLPVTDSPVPAPKTTRRRRFITLTILLLAFHLFVARPAVQWYRNSRQDARELSEHSHRPHRPHHPKKHFIWGKEAEELYLSVPDEESAIAASRLFATKPHLAGSEGDLQTAKDWLNLLQTELGIHPPKDEPIFAAGSSESRDATNSITKSRHPRAWIDVYYPVMNTPLDRSLQVLNKDGEVVWDAQLEEVADETDPEAGEHYLDVPTFHGLSAAGDVQGKLVYANYGTKEDYETLVEKGVNLTGAVVIVRYGAIFRGLKIKGAQDLGAAGVLIYSDLRDDGSVTEANGHLAYPHGPARNANSVQRGSVQFLSIYPGDPTTPGYPAYENSTRTEGENIPKIPSLPISAANAAKLLKLVEEEGSEVHLVNNVDTKVTPIWNTLGVIPGFITDEVVVIGNHRDAWVMGATDPSSGSASVNEVVRGLGALLKKGWKPLRTILIASWDAEEYGLIGSTEWVEDFPEFVDKHVVTYLNLDSSVSGSSFRSAASPSLSHFLRQAALDVPHPTSPGRTLWDARFDTGPYAGETVDFESLGATYIANTASDNLGVSPLGSGSDYTAFLQLIGVASSDAGFGGAEGDAVYHYHSVFDSERWQEIYADPGFHRHVAVAKHIGLEIVRLSTAVVLPLNTTHYTYELENYLNGIEGIALDSSVDVDLAPLRKSIIALQAASHSLDFEKASAEKELHKIIHKFHKRQGKLKKKVRKAYCRLKKVFGRECHKKFTEEHGCAGEKASAHSHTSKFRVGRLPAFLDEQEGLSSEVLLGLALHTGFDSVSSPHFPLAKLKKVVRRIRAVNKKLVGFEKGFISKDGIPDREWYKHLAIAPGKWLGYGATPLPALQEAIKYEKNSTLAQYEVGRLTELIDKLASNIAYSG</sequence>
<dbReference type="CDD" id="cd02121">
    <property type="entry name" value="PA_GCPII_like"/>
    <property type="match status" value="1"/>
</dbReference>
<feature type="domain" description="Transferrin receptor-like dimerisation" evidence="5">
    <location>
        <begin position="800"/>
        <end position="880"/>
    </location>
</feature>
<keyword evidence="3" id="KW-1133">Transmembrane helix</keyword>
<protein>
    <recommendedName>
        <fullName evidence="9">Zn-dependent exopeptidase</fullName>
    </recommendedName>
</protein>
<proteinExistence type="inferred from homology"/>
<evidence type="ECO:0000313" key="8">
    <source>
        <dbReference type="Proteomes" id="UP001218218"/>
    </source>
</evidence>
<dbReference type="SUPFAM" id="SSF53187">
    <property type="entry name" value="Zn-dependent exopeptidases"/>
    <property type="match status" value="1"/>
</dbReference>
<dbReference type="InterPro" id="IPR036757">
    <property type="entry name" value="TFR-like_dimer_dom_sf"/>
</dbReference>
<comment type="caution">
    <text evidence="7">The sequence shown here is derived from an EMBL/GenBank/DDBJ whole genome shotgun (WGS) entry which is preliminary data.</text>
</comment>